<dbReference type="InterPro" id="IPR017441">
    <property type="entry name" value="Protein_kinase_ATP_BS"/>
</dbReference>
<dbReference type="EMBL" id="WTPW01001325">
    <property type="protein sequence ID" value="KAF0442321.1"/>
    <property type="molecule type" value="Genomic_DNA"/>
</dbReference>
<evidence type="ECO:0000256" key="7">
    <source>
        <dbReference type="ARBA" id="ARBA00047899"/>
    </source>
</evidence>
<reference evidence="10 11" key="1">
    <citation type="journal article" date="2019" name="Environ. Microbiol.">
        <title>At the nexus of three kingdoms: the genome of the mycorrhizal fungus Gigaspora margarita provides insights into plant, endobacterial and fungal interactions.</title>
        <authorList>
            <person name="Venice F."/>
            <person name="Ghignone S."/>
            <person name="Salvioli di Fossalunga A."/>
            <person name="Amselem J."/>
            <person name="Novero M."/>
            <person name="Xianan X."/>
            <person name="Sedzielewska Toro K."/>
            <person name="Morin E."/>
            <person name="Lipzen A."/>
            <person name="Grigoriev I.V."/>
            <person name="Henrissat B."/>
            <person name="Martin F.M."/>
            <person name="Bonfante P."/>
        </authorList>
    </citation>
    <scope>NUCLEOTIDE SEQUENCE [LARGE SCALE GENOMIC DNA]</scope>
    <source>
        <strain evidence="10 11">BEG34</strain>
    </source>
</reference>
<evidence type="ECO:0000256" key="6">
    <source>
        <dbReference type="ARBA" id="ARBA00022840"/>
    </source>
</evidence>
<dbReference type="Gene3D" id="1.10.510.10">
    <property type="entry name" value="Transferase(Phosphotransferase) domain 1"/>
    <property type="match status" value="1"/>
</dbReference>
<evidence type="ECO:0000256" key="1">
    <source>
        <dbReference type="ARBA" id="ARBA00012513"/>
    </source>
</evidence>
<dbReference type="InterPro" id="IPR008271">
    <property type="entry name" value="Ser/Thr_kinase_AS"/>
</dbReference>
<accession>A0A8H3XBP5</accession>
<organism evidence="10 11">
    <name type="scientific">Gigaspora margarita</name>
    <dbReference type="NCBI Taxonomy" id="4874"/>
    <lineage>
        <taxon>Eukaryota</taxon>
        <taxon>Fungi</taxon>
        <taxon>Fungi incertae sedis</taxon>
        <taxon>Mucoromycota</taxon>
        <taxon>Glomeromycotina</taxon>
        <taxon>Glomeromycetes</taxon>
        <taxon>Diversisporales</taxon>
        <taxon>Gigasporaceae</taxon>
        <taxon>Gigaspora</taxon>
    </lineage>
</organism>
<dbReference type="GO" id="GO:0005829">
    <property type="term" value="C:cytosol"/>
    <property type="evidence" value="ECO:0007669"/>
    <property type="project" value="TreeGrafter"/>
</dbReference>
<proteinExistence type="inferred from homology"/>
<evidence type="ECO:0000313" key="10">
    <source>
        <dbReference type="EMBL" id="KAF0442321.1"/>
    </source>
</evidence>
<dbReference type="AlphaFoldDB" id="A0A8H3XBP5"/>
<dbReference type="SUPFAM" id="SSF56112">
    <property type="entry name" value="Protein kinase-like (PK-like)"/>
    <property type="match status" value="1"/>
</dbReference>
<comment type="caution">
    <text evidence="10">The sequence shown here is derived from an EMBL/GenBank/DDBJ whole genome shotgun (WGS) entry which is preliminary data.</text>
</comment>
<dbReference type="PROSITE" id="PS00108">
    <property type="entry name" value="PROTEIN_KINASE_ST"/>
    <property type="match status" value="1"/>
</dbReference>
<evidence type="ECO:0000256" key="3">
    <source>
        <dbReference type="ARBA" id="ARBA00022679"/>
    </source>
</evidence>
<dbReference type="InterPro" id="IPR000719">
    <property type="entry name" value="Prot_kinase_dom"/>
</dbReference>
<comment type="catalytic activity">
    <reaction evidence="7">
        <text>L-threonyl-[protein] + ATP = O-phospho-L-threonyl-[protein] + ADP + H(+)</text>
        <dbReference type="Rhea" id="RHEA:46608"/>
        <dbReference type="Rhea" id="RHEA-COMP:11060"/>
        <dbReference type="Rhea" id="RHEA-COMP:11605"/>
        <dbReference type="ChEBI" id="CHEBI:15378"/>
        <dbReference type="ChEBI" id="CHEBI:30013"/>
        <dbReference type="ChEBI" id="CHEBI:30616"/>
        <dbReference type="ChEBI" id="CHEBI:61977"/>
        <dbReference type="ChEBI" id="CHEBI:456216"/>
        <dbReference type="EC" id="2.7.11.1"/>
    </reaction>
</comment>
<dbReference type="OrthoDB" id="6513151at2759"/>
<dbReference type="EC" id="2.7.11.1" evidence="1"/>
<dbReference type="SMART" id="SM00220">
    <property type="entry name" value="S_TKc"/>
    <property type="match status" value="1"/>
</dbReference>
<keyword evidence="4 9" id="KW-0547">Nucleotide-binding</keyword>
<gene>
    <name evidence="10" type="ORF">F8M41_003670</name>
</gene>
<evidence type="ECO:0000256" key="4">
    <source>
        <dbReference type="ARBA" id="ARBA00022741"/>
    </source>
</evidence>
<evidence type="ECO:0000256" key="2">
    <source>
        <dbReference type="ARBA" id="ARBA00022527"/>
    </source>
</evidence>
<dbReference type="GO" id="GO:0005524">
    <property type="term" value="F:ATP binding"/>
    <property type="evidence" value="ECO:0007669"/>
    <property type="project" value="UniProtKB-UniRule"/>
</dbReference>
<comment type="similarity">
    <text evidence="9">Belongs to the protein kinase superfamily.</text>
</comment>
<evidence type="ECO:0000256" key="9">
    <source>
        <dbReference type="RuleBase" id="RU000304"/>
    </source>
</evidence>
<keyword evidence="3" id="KW-0808">Transferase</keyword>
<dbReference type="InterPro" id="IPR011009">
    <property type="entry name" value="Kinase-like_dom_sf"/>
</dbReference>
<protein>
    <recommendedName>
        <fullName evidence="1">non-specific serine/threonine protein kinase</fullName>
        <ecNumber evidence="1">2.7.11.1</ecNumber>
    </recommendedName>
</protein>
<evidence type="ECO:0000256" key="8">
    <source>
        <dbReference type="ARBA" id="ARBA00048679"/>
    </source>
</evidence>
<dbReference type="PANTHER" id="PTHR24343">
    <property type="entry name" value="SERINE/THREONINE KINASE"/>
    <property type="match status" value="1"/>
</dbReference>
<keyword evidence="5 10" id="KW-0418">Kinase</keyword>
<dbReference type="Pfam" id="PF00069">
    <property type="entry name" value="Pkinase"/>
    <property type="match status" value="1"/>
</dbReference>
<dbReference type="PANTHER" id="PTHR24343:SF137">
    <property type="entry name" value="SERINE_THREONINE-PROTEIN KINASE HRK1"/>
    <property type="match status" value="1"/>
</dbReference>
<dbReference type="PROSITE" id="PS00107">
    <property type="entry name" value="PROTEIN_KINASE_ATP"/>
    <property type="match status" value="1"/>
</dbReference>
<name>A0A8H3XBP5_GIGMA</name>
<dbReference type="PROSITE" id="PS50011">
    <property type="entry name" value="PROTEIN_KINASE_DOM"/>
    <property type="match status" value="1"/>
</dbReference>
<dbReference type="GO" id="GO:0004674">
    <property type="term" value="F:protein serine/threonine kinase activity"/>
    <property type="evidence" value="ECO:0007669"/>
    <property type="project" value="UniProtKB-KW"/>
</dbReference>
<keyword evidence="11" id="KW-1185">Reference proteome</keyword>
<evidence type="ECO:0000256" key="5">
    <source>
        <dbReference type="ARBA" id="ARBA00022777"/>
    </source>
</evidence>
<comment type="catalytic activity">
    <reaction evidence="8">
        <text>L-seryl-[protein] + ATP = O-phospho-L-seryl-[protein] + ADP + H(+)</text>
        <dbReference type="Rhea" id="RHEA:17989"/>
        <dbReference type="Rhea" id="RHEA-COMP:9863"/>
        <dbReference type="Rhea" id="RHEA-COMP:11604"/>
        <dbReference type="ChEBI" id="CHEBI:15378"/>
        <dbReference type="ChEBI" id="CHEBI:29999"/>
        <dbReference type="ChEBI" id="CHEBI:30616"/>
        <dbReference type="ChEBI" id="CHEBI:83421"/>
        <dbReference type="ChEBI" id="CHEBI:456216"/>
        <dbReference type="EC" id="2.7.11.1"/>
    </reaction>
</comment>
<sequence>MSFDSTFIQRSSVYFPQSQKKFSITPSQVMIREDNSLFKEEWIDTPSATSILSSSSIQSPTDSYNNTTVFSISLHDHSVPSPISNDDPKTFQLNLLRSSNSGLSRDDLTPQLSTDEFSRSTSIESSISSTLHPSKTPPQFVFNKPSKKKSTLFGELKRAFKAPSRSNSQKSSSSTRKNIQISKHGKWGRRLGSGVGGTVRLFHRSSDNKTLAIKQFRSRYNYESEKQYRKKILAEFCIGSTLHHENIIETLDIVQEDDRLYEIMEFAPYDLFESVMSKKMSEDEIACCFKQLINGVNYLHQMGIAHRDLKLDNCMMDESGILKIIDFGCSTVFKNPFDSKISFSKGPYGSDPYICPESYHKDPYDPRLADIWAIGIIFICMHMGRFPWMIAKTSESSFRAYLSNPDKLFKKIPEKSRSLIKKMLDVNVENRATIKDILEDEWFKGIEVCTCHEQSKGHVHHLMEGRETE</sequence>
<keyword evidence="6 9" id="KW-0067">ATP-binding</keyword>
<keyword evidence="2 9" id="KW-0723">Serine/threonine-protein kinase</keyword>
<dbReference type="Proteomes" id="UP000439903">
    <property type="component" value="Unassembled WGS sequence"/>
</dbReference>
<evidence type="ECO:0000313" key="11">
    <source>
        <dbReference type="Proteomes" id="UP000439903"/>
    </source>
</evidence>